<evidence type="ECO:0000256" key="7">
    <source>
        <dbReference type="ARBA" id="ARBA00023242"/>
    </source>
</evidence>
<feature type="domain" description="BAH" evidence="13">
    <location>
        <begin position="556"/>
        <end position="672"/>
    </location>
</feature>
<dbReference type="InterPro" id="IPR029063">
    <property type="entry name" value="SAM-dependent_MTases_sf"/>
</dbReference>
<dbReference type="Gene3D" id="3.90.120.10">
    <property type="entry name" value="DNA Methylase, subunit A, domain 2"/>
    <property type="match status" value="2"/>
</dbReference>
<keyword evidence="7" id="KW-0539">Nucleus</keyword>
<dbReference type="InterPro" id="IPR018117">
    <property type="entry name" value="C5_DNA_meth_AS"/>
</dbReference>
<dbReference type="Pfam" id="PF00145">
    <property type="entry name" value="DNA_methylase"/>
    <property type="match status" value="1"/>
</dbReference>
<protein>
    <recommendedName>
        <fullName evidence="11">Cytosine-specific methyltransferase</fullName>
        <ecNumber evidence="11">2.1.1.37</ecNumber>
    </recommendedName>
</protein>
<dbReference type="Pfam" id="PF01426">
    <property type="entry name" value="BAH"/>
    <property type="match status" value="2"/>
</dbReference>
<dbReference type="Proteomes" id="UP000292957">
    <property type="component" value="Unassembled WGS sequence"/>
</dbReference>
<dbReference type="InterPro" id="IPR031303">
    <property type="entry name" value="C5_meth_CS"/>
</dbReference>
<dbReference type="PROSITE" id="PS51038">
    <property type="entry name" value="BAH"/>
    <property type="match status" value="2"/>
</dbReference>
<comment type="catalytic activity">
    <reaction evidence="11">
        <text>a 2'-deoxycytidine in DNA + S-adenosyl-L-methionine = a 5-methyl-2'-deoxycytidine in DNA + S-adenosyl-L-homocysteine + H(+)</text>
        <dbReference type="Rhea" id="RHEA:13681"/>
        <dbReference type="Rhea" id="RHEA-COMP:11369"/>
        <dbReference type="Rhea" id="RHEA-COMP:11370"/>
        <dbReference type="ChEBI" id="CHEBI:15378"/>
        <dbReference type="ChEBI" id="CHEBI:57856"/>
        <dbReference type="ChEBI" id="CHEBI:59789"/>
        <dbReference type="ChEBI" id="CHEBI:85452"/>
        <dbReference type="ChEBI" id="CHEBI:85454"/>
        <dbReference type="EC" id="2.1.1.37"/>
    </reaction>
</comment>
<dbReference type="InterPro" id="IPR043151">
    <property type="entry name" value="BAH_sf"/>
</dbReference>
<organism evidence="14">
    <name type="scientific">Dichomitus squalens</name>
    <dbReference type="NCBI Taxonomy" id="114155"/>
    <lineage>
        <taxon>Eukaryota</taxon>
        <taxon>Fungi</taxon>
        <taxon>Dikarya</taxon>
        <taxon>Basidiomycota</taxon>
        <taxon>Agaricomycotina</taxon>
        <taxon>Agaricomycetes</taxon>
        <taxon>Polyporales</taxon>
        <taxon>Polyporaceae</taxon>
        <taxon>Dichomitus</taxon>
    </lineage>
</organism>
<dbReference type="GO" id="GO:0003682">
    <property type="term" value="F:chromatin binding"/>
    <property type="evidence" value="ECO:0007669"/>
    <property type="project" value="InterPro"/>
</dbReference>
<feature type="region of interest" description="Disordered" evidence="12">
    <location>
        <begin position="58"/>
        <end position="80"/>
    </location>
</feature>
<feature type="region of interest" description="Disordered" evidence="12">
    <location>
        <begin position="1"/>
        <end position="37"/>
    </location>
</feature>
<dbReference type="InterPro" id="IPR001525">
    <property type="entry name" value="C5_MeTfrase"/>
</dbReference>
<evidence type="ECO:0000256" key="10">
    <source>
        <dbReference type="RuleBase" id="RU000416"/>
    </source>
</evidence>
<dbReference type="GO" id="GO:0003677">
    <property type="term" value="F:DNA binding"/>
    <property type="evidence" value="ECO:0007669"/>
    <property type="project" value="UniProtKB-KW"/>
</dbReference>
<comment type="subcellular location">
    <subcellularLocation>
        <location evidence="1">Nucleus</location>
    </subcellularLocation>
</comment>
<proteinExistence type="inferred from homology"/>
<dbReference type="GO" id="GO:0006346">
    <property type="term" value="P:DNA methylation-dependent constitutive heterochromatin formation"/>
    <property type="evidence" value="ECO:0007669"/>
    <property type="project" value="InterPro"/>
</dbReference>
<dbReference type="PANTHER" id="PTHR10629">
    <property type="entry name" value="CYTOSINE-SPECIFIC METHYLTRANSFERASE"/>
    <property type="match status" value="1"/>
</dbReference>
<evidence type="ECO:0000259" key="13">
    <source>
        <dbReference type="PROSITE" id="PS51038"/>
    </source>
</evidence>
<dbReference type="SUPFAM" id="SSF53335">
    <property type="entry name" value="S-adenosyl-L-methionine-dependent methyltransferases"/>
    <property type="match status" value="1"/>
</dbReference>
<dbReference type="GO" id="GO:0003886">
    <property type="term" value="F:DNA (cytosine-5-)-methyltransferase activity"/>
    <property type="evidence" value="ECO:0007669"/>
    <property type="project" value="UniProtKB-EC"/>
</dbReference>
<accession>A0A4Q9N4P4</accession>
<feature type="compositionally biased region" description="Basic and acidic residues" evidence="12">
    <location>
        <begin position="18"/>
        <end position="27"/>
    </location>
</feature>
<dbReference type="CDD" id="cd04370">
    <property type="entry name" value="BAH"/>
    <property type="match status" value="1"/>
</dbReference>
<dbReference type="AlphaFoldDB" id="A0A4Q9N4P4"/>
<dbReference type="PROSITE" id="PS51679">
    <property type="entry name" value="SAM_MT_C5"/>
    <property type="match status" value="1"/>
</dbReference>
<evidence type="ECO:0000256" key="5">
    <source>
        <dbReference type="ARBA" id="ARBA00022737"/>
    </source>
</evidence>
<dbReference type="GO" id="GO:0005634">
    <property type="term" value="C:nucleus"/>
    <property type="evidence" value="ECO:0007669"/>
    <property type="project" value="UniProtKB-SubCell"/>
</dbReference>
<dbReference type="NCBIfam" id="TIGR00675">
    <property type="entry name" value="dcm"/>
    <property type="match status" value="1"/>
</dbReference>
<evidence type="ECO:0000313" key="14">
    <source>
        <dbReference type="EMBL" id="TBU35604.1"/>
    </source>
</evidence>
<evidence type="ECO:0000256" key="1">
    <source>
        <dbReference type="ARBA" id="ARBA00004123"/>
    </source>
</evidence>
<keyword evidence="3 9" id="KW-0808">Transferase</keyword>
<dbReference type="InterPro" id="IPR022702">
    <property type="entry name" value="Cytosine_MeTrfase1_RFD"/>
</dbReference>
<evidence type="ECO:0000256" key="6">
    <source>
        <dbReference type="ARBA" id="ARBA00023125"/>
    </source>
</evidence>
<dbReference type="OrthoDB" id="5376140at2759"/>
<keyword evidence="5" id="KW-0677">Repeat</keyword>
<dbReference type="EMBL" id="ML143386">
    <property type="protein sequence ID" value="TBU35604.1"/>
    <property type="molecule type" value="Genomic_DNA"/>
</dbReference>
<feature type="active site" evidence="8 9">
    <location>
        <position position="801"/>
    </location>
</feature>
<dbReference type="PRINTS" id="PR00105">
    <property type="entry name" value="C5METTRFRASE"/>
</dbReference>
<dbReference type="InterPro" id="IPR050390">
    <property type="entry name" value="C5-Methyltransferase"/>
</dbReference>
<feature type="domain" description="BAH" evidence="13">
    <location>
        <begin position="369"/>
        <end position="510"/>
    </location>
</feature>
<dbReference type="SMART" id="SM00439">
    <property type="entry name" value="BAH"/>
    <property type="match status" value="2"/>
</dbReference>
<dbReference type="GO" id="GO:0044027">
    <property type="term" value="P:negative regulation of gene expression via chromosomal CpG island methylation"/>
    <property type="evidence" value="ECO:0007669"/>
    <property type="project" value="TreeGrafter"/>
</dbReference>
<reference evidence="14" key="1">
    <citation type="submission" date="2019-01" db="EMBL/GenBank/DDBJ databases">
        <title>Draft genome sequences of three monokaryotic isolates of the white-rot basidiomycete fungus Dichomitus squalens.</title>
        <authorList>
            <consortium name="DOE Joint Genome Institute"/>
            <person name="Lopez S.C."/>
            <person name="Andreopoulos B."/>
            <person name="Pangilinan J."/>
            <person name="Lipzen A."/>
            <person name="Riley R."/>
            <person name="Ahrendt S."/>
            <person name="Ng V."/>
            <person name="Barry K."/>
            <person name="Daum C."/>
            <person name="Grigoriev I.V."/>
            <person name="Hilden K.S."/>
            <person name="Makela M.R."/>
            <person name="de Vries R.P."/>
        </authorList>
    </citation>
    <scope>NUCLEOTIDE SEQUENCE [LARGE SCALE GENOMIC DNA]</scope>
    <source>
        <strain evidence="14">OM18370.1</strain>
    </source>
</reference>
<evidence type="ECO:0000256" key="12">
    <source>
        <dbReference type="SAM" id="MobiDB-lite"/>
    </source>
</evidence>
<evidence type="ECO:0000256" key="8">
    <source>
        <dbReference type="PIRSR" id="PIRSR037404-1"/>
    </source>
</evidence>
<dbReference type="GO" id="GO:0032259">
    <property type="term" value="P:methylation"/>
    <property type="evidence" value="ECO:0007669"/>
    <property type="project" value="UniProtKB-KW"/>
</dbReference>
<dbReference type="InterPro" id="IPR001025">
    <property type="entry name" value="BAH_dom"/>
</dbReference>
<keyword evidence="6" id="KW-0238">DNA-binding</keyword>
<evidence type="ECO:0000256" key="3">
    <source>
        <dbReference type="ARBA" id="ARBA00022679"/>
    </source>
</evidence>
<evidence type="ECO:0000256" key="4">
    <source>
        <dbReference type="ARBA" id="ARBA00022691"/>
    </source>
</evidence>
<evidence type="ECO:0000256" key="9">
    <source>
        <dbReference type="PROSITE-ProRule" id="PRU01016"/>
    </source>
</evidence>
<comment type="similarity">
    <text evidence="9 10">Belongs to the class I-like SAM-binding methyltransferase superfamily. C5-methyltransferase family.</text>
</comment>
<dbReference type="Pfam" id="PF12047">
    <property type="entry name" value="DNMT1-RFD"/>
    <property type="match status" value="1"/>
</dbReference>
<dbReference type="PANTHER" id="PTHR10629:SF52">
    <property type="entry name" value="DNA (CYTOSINE-5)-METHYLTRANSFERASE 1"/>
    <property type="match status" value="1"/>
</dbReference>
<evidence type="ECO:0000256" key="2">
    <source>
        <dbReference type="ARBA" id="ARBA00022603"/>
    </source>
</evidence>
<name>A0A4Q9N4P4_9APHY</name>
<keyword evidence="4 9" id="KW-0949">S-adenosyl-L-methionine</keyword>
<sequence length="1200" mass="134024">MKRSQAPLGNSPAKKARARSDHNHDSSHGPSVWVEIPTRPRNSIAPLRTHYVPVGDELPEDDELVVPGESVPDVDDGEDDDVPIRMLENFAVFDRTTFEFVPVSRLLMEAPSEDWVGAGFVRSVSKDSVDSDDDEDSDFPLVQLSSILEFSVHWVEKNGRSYSLDENVYLLTEHAWYILGSPSSSYAPHYKSFRAHHGLFHILFSCLAEMPNASADKLLNHLPSQLKERHGAHPLCSSVSREALTSQPFVAYLTTVLTIWWEARDQRQQLFQRVVRSPLVKHLYPSLPEAFPATDAAEQATVVTPRVGAIAQKLFSQPLRVVQMSEGVRNVPCQAVPIWPVHKGDPQVIEWGKGTEDPHVFKSVVLDGTTYSAGDVVIVDAGEDERAKRAKHAVSASAWCKNNLATKKWFCKINYFFEKYEPRLGWQKLFHAQWLQHGSQTFLQEAAHSRALFWLNECEDLQVECIYSHCNLQPWPPGEAEPLEDDDGPENLFFTGLTLNDTDHSFIHLSTQEIEQALSYCTDELRPCIPCGLDALEAMQEQCIPLESGGVTCRGIDYHVNDFVYHHNSGGNLLHIGQVVEFSDLSCEEPMVQVRRFGRYDHVVKDKAIPSDNRRLFMTDVIISVKMKAVEGKAFVACPSSPWQREQWVKADDHFYCDLFAKSLTPQSLEILQPTALVHCNQCYAAVLEEATEEELLLKTSSKLRGLELFAGAGGLSTGLDLSGFVETRWAVELSESACKTFQANHQSSLVYNQNTSTLLQHVVDTAEGHHPRPLVSKTGTNLPPMPQRGEVDFIYGGPPCQSFSQINHNKKIDDPRSTLACNMISYVEFYRPMYFLLENVRGILNAPTDGQPRDQPLDKNICMGVVKFILRSLTALGYQVHFRILQAGQYGTPQGRQRVIFLGARCDIPLPQFPTPQHDYPKSVQAKNLPDGGVLYPYLRPTGCGQACVSLPAITTEEAIGDLPKFDWKNPHLVIARSRQDVQKGQARLAEGIICVEAVPSPSRSLTGFPTPVAYPQPPLSRFQSWVRGDSDIVTYHYTRRWSPAVVERVVNVPIQPGANHADLPKILQIPCWLNPDGSSKSAYTTVYGRIDNDGCFMTALTTLAPNQKGGKVIHPTQNRIITIREAARAQGFPDSYQFLSIHDLPNRCLDDQARQIGNAVPVPLAAALGKEIGKSLVRLQKQGRDQEKVARLHSPELA</sequence>
<dbReference type="PIRSF" id="PIRSF037404">
    <property type="entry name" value="DNMT1"/>
    <property type="match status" value="1"/>
</dbReference>
<evidence type="ECO:0000256" key="11">
    <source>
        <dbReference type="RuleBase" id="RU000417"/>
    </source>
</evidence>
<dbReference type="EC" id="2.1.1.37" evidence="11"/>
<keyword evidence="2 9" id="KW-0489">Methyltransferase</keyword>
<dbReference type="PROSITE" id="PS00095">
    <property type="entry name" value="C5_MTASE_2"/>
    <property type="match status" value="1"/>
</dbReference>
<dbReference type="PROSITE" id="PS00094">
    <property type="entry name" value="C5_MTASE_1"/>
    <property type="match status" value="1"/>
</dbReference>
<dbReference type="Gene3D" id="2.30.30.490">
    <property type="match status" value="2"/>
</dbReference>
<gene>
    <name evidence="14" type="ORF">BD311DRAFT_707732</name>
</gene>
<dbReference type="Gene3D" id="3.40.50.150">
    <property type="entry name" value="Vaccinia Virus protein VP39"/>
    <property type="match status" value="1"/>
</dbReference>